<feature type="compositionally biased region" description="Basic residues" evidence="7">
    <location>
        <begin position="446"/>
        <end position="459"/>
    </location>
</feature>
<dbReference type="PANTHER" id="PTHR24346">
    <property type="entry name" value="MAP/MICROTUBULE AFFINITY-REGULATING KINASE"/>
    <property type="match status" value="1"/>
</dbReference>
<feature type="region of interest" description="Disordered" evidence="7">
    <location>
        <begin position="421"/>
        <end position="459"/>
    </location>
</feature>
<dbReference type="AlphaFoldDB" id="A0AAW0DUF2"/>
<dbReference type="GO" id="GO:0035556">
    <property type="term" value="P:intracellular signal transduction"/>
    <property type="evidence" value="ECO:0007669"/>
    <property type="project" value="TreeGrafter"/>
</dbReference>
<keyword evidence="3" id="KW-0808">Transferase</keyword>
<dbReference type="EMBL" id="JAWWNJ010000005">
    <property type="protein sequence ID" value="KAK7055979.1"/>
    <property type="molecule type" value="Genomic_DNA"/>
</dbReference>
<dbReference type="SMART" id="SM00220">
    <property type="entry name" value="S_TKc"/>
    <property type="match status" value="1"/>
</dbReference>
<evidence type="ECO:0000256" key="6">
    <source>
        <dbReference type="ARBA" id="ARBA00022840"/>
    </source>
</evidence>
<feature type="domain" description="Protein kinase" evidence="8">
    <location>
        <begin position="23"/>
        <end position="299"/>
    </location>
</feature>
<dbReference type="InterPro" id="IPR000719">
    <property type="entry name" value="Prot_kinase_dom"/>
</dbReference>
<evidence type="ECO:0000256" key="5">
    <source>
        <dbReference type="ARBA" id="ARBA00022777"/>
    </source>
</evidence>
<organism evidence="9 10">
    <name type="scientific">Favolaschia claudopus</name>
    <dbReference type="NCBI Taxonomy" id="2862362"/>
    <lineage>
        <taxon>Eukaryota</taxon>
        <taxon>Fungi</taxon>
        <taxon>Dikarya</taxon>
        <taxon>Basidiomycota</taxon>
        <taxon>Agaricomycotina</taxon>
        <taxon>Agaricomycetes</taxon>
        <taxon>Agaricomycetidae</taxon>
        <taxon>Agaricales</taxon>
        <taxon>Marasmiineae</taxon>
        <taxon>Mycenaceae</taxon>
        <taxon>Favolaschia</taxon>
    </lineage>
</organism>
<keyword evidence="5 9" id="KW-0418">Kinase</keyword>
<keyword evidence="6" id="KW-0067">ATP-binding</keyword>
<dbReference type="InterPro" id="IPR011009">
    <property type="entry name" value="Kinase-like_dom_sf"/>
</dbReference>
<accession>A0AAW0DUF2</accession>
<dbReference type="PROSITE" id="PS00108">
    <property type="entry name" value="PROTEIN_KINASE_ST"/>
    <property type="match status" value="1"/>
</dbReference>
<dbReference type="GO" id="GO:0004674">
    <property type="term" value="F:protein serine/threonine kinase activity"/>
    <property type="evidence" value="ECO:0007669"/>
    <property type="project" value="UniProtKB-KW"/>
</dbReference>
<dbReference type="PANTHER" id="PTHR24346:SF82">
    <property type="entry name" value="KP78A-RELATED"/>
    <property type="match status" value="1"/>
</dbReference>
<evidence type="ECO:0000256" key="1">
    <source>
        <dbReference type="ARBA" id="ARBA00010791"/>
    </source>
</evidence>
<evidence type="ECO:0000256" key="4">
    <source>
        <dbReference type="ARBA" id="ARBA00022741"/>
    </source>
</evidence>
<evidence type="ECO:0000313" key="10">
    <source>
        <dbReference type="Proteomes" id="UP001362999"/>
    </source>
</evidence>
<dbReference type="Gene3D" id="1.10.510.10">
    <property type="entry name" value="Transferase(Phosphotransferase) domain 1"/>
    <property type="match status" value="1"/>
</dbReference>
<dbReference type="SUPFAM" id="SSF56112">
    <property type="entry name" value="Protein kinase-like (PK-like)"/>
    <property type="match status" value="1"/>
</dbReference>
<dbReference type="GO" id="GO:0005737">
    <property type="term" value="C:cytoplasm"/>
    <property type="evidence" value="ECO:0007669"/>
    <property type="project" value="TreeGrafter"/>
</dbReference>
<evidence type="ECO:0000256" key="3">
    <source>
        <dbReference type="ARBA" id="ARBA00022679"/>
    </source>
</evidence>
<comment type="caution">
    <text evidence="9">The sequence shown here is derived from an EMBL/GenBank/DDBJ whole genome shotgun (WGS) entry which is preliminary data.</text>
</comment>
<evidence type="ECO:0000256" key="7">
    <source>
        <dbReference type="SAM" id="MobiDB-lite"/>
    </source>
</evidence>
<dbReference type="Proteomes" id="UP001362999">
    <property type="component" value="Unassembled WGS sequence"/>
</dbReference>
<sequence length="459" mass="50565">MSRTTQSSFIPNMLGAVVDQGSLRLTKHIGTGAFGSVYMAQDHSSFTSSSSSLSSCSSSSSSGRPSVYAVKCLLRHHDDSTDAKHQAEERSLHERVSCHPNVVSFHHAFHDTQLMYFVLEYVAGTDMYTAVLDGVYHRDTPLIKRTFAGVLDAVRFCHSQGVYHRDLKPENVLVDANGGNPRLTDFGLATDQAVCTDMSCGSGSYMAPEIFSTSGSTSYQGAHADAWALTILLINLVSAMEPWRKAEVQDGQWKEFLANPDFLREIIPISSPLNDLLMRCLRVDPAGRPSLTEMLHEFLGMKHLYMSEAELLTVSHAVRWCADGVRWGKRTPPQPQCRECGLSECDSDSGYSSIRQREEEEIRWGLGGFVHAESSDELHPPMAPFVYPSPSSSVTDCSSTRVGYAGQVRVQVHVRLSPVPSPLSSCLDSEENEMAGGGKGKAPSSKLKKFMRRMGTWRK</sequence>
<protein>
    <submittedName>
        <fullName evidence="9">Protein serine threonine kinase</fullName>
    </submittedName>
</protein>
<dbReference type="PROSITE" id="PS50011">
    <property type="entry name" value="PROTEIN_KINASE_DOM"/>
    <property type="match status" value="1"/>
</dbReference>
<keyword evidence="2" id="KW-0723">Serine/threonine-protein kinase</keyword>
<proteinExistence type="inferred from homology"/>
<reference evidence="9 10" key="1">
    <citation type="journal article" date="2024" name="J Genomics">
        <title>Draft genome sequencing and assembly of Favolaschia claudopus CIRM-BRFM 2984 isolated from oak limbs.</title>
        <authorList>
            <person name="Navarro D."/>
            <person name="Drula E."/>
            <person name="Chaduli D."/>
            <person name="Cazenave R."/>
            <person name="Ahrendt S."/>
            <person name="Wang J."/>
            <person name="Lipzen A."/>
            <person name="Daum C."/>
            <person name="Barry K."/>
            <person name="Grigoriev I.V."/>
            <person name="Favel A."/>
            <person name="Rosso M.N."/>
            <person name="Martin F."/>
        </authorList>
    </citation>
    <scope>NUCLEOTIDE SEQUENCE [LARGE SCALE GENOMIC DNA]</scope>
    <source>
        <strain evidence="9 10">CIRM-BRFM 2984</strain>
    </source>
</reference>
<evidence type="ECO:0000313" key="9">
    <source>
        <dbReference type="EMBL" id="KAK7055979.1"/>
    </source>
</evidence>
<keyword evidence="4" id="KW-0547">Nucleotide-binding</keyword>
<comment type="similarity">
    <text evidence="1">Belongs to the protein kinase superfamily. CAMK Ser/Thr protein kinase family. NIM1 subfamily.</text>
</comment>
<name>A0AAW0DUF2_9AGAR</name>
<dbReference type="InterPro" id="IPR008271">
    <property type="entry name" value="Ser/Thr_kinase_AS"/>
</dbReference>
<evidence type="ECO:0000256" key="2">
    <source>
        <dbReference type="ARBA" id="ARBA00022527"/>
    </source>
</evidence>
<dbReference type="GO" id="GO:0005524">
    <property type="term" value="F:ATP binding"/>
    <property type="evidence" value="ECO:0007669"/>
    <property type="project" value="UniProtKB-KW"/>
</dbReference>
<evidence type="ECO:0000259" key="8">
    <source>
        <dbReference type="PROSITE" id="PS50011"/>
    </source>
</evidence>
<gene>
    <name evidence="9" type="ORF">R3P38DRAFT_2761125</name>
</gene>
<dbReference type="Pfam" id="PF00069">
    <property type="entry name" value="Pkinase"/>
    <property type="match status" value="1"/>
</dbReference>
<keyword evidence="10" id="KW-1185">Reference proteome</keyword>